<dbReference type="InterPro" id="IPR004846">
    <property type="entry name" value="T2SS/T3SS_dom"/>
</dbReference>
<dbReference type="Proteomes" id="UP000034883">
    <property type="component" value="Chromosome"/>
</dbReference>
<reference evidence="3 4" key="1">
    <citation type="submission" date="2015-03" db="EMBL/GenBank/DDBJ databases">
        <title>Genome assembly of Sandaracinus amylolyticus DSM 53668.</title>
        <authorList>
            <person name="Sharma G."/>
            <person name="Subramanian S."/>
        </authorList>
    </citation>
    <scope>NUCLEOTIDE SEQUENCE [LARGE SCALE GENOMIC DNA]</scope>
    <source>
        <strain evidence="3 4">DSM 53668</strain>
    </source>
</reference>
<evidence type="ECO:0000313" key="4">
    <source>
        <dbReference type="Proteomes" id="UP000034883"/>
    </source>
</evidence>
<organism evidence="3 4">
    <name type="scientific">Sandaracinus amylolyticus</name>
    <dbReference type="NCBI Taxonomy" id="927083"/>
    <lineage>
        <taxon>Bacteria</taxon>
        <taxon>Pseudomonadati</taxon>
        <taxon>Myxococcota</taxon>
        <taxon>Polyangia</taxon>
        <taxon>Polyangiales</taxon>
        <taxon>Sandaracinaceae</taxon>
        <taxon>Sandaracinus</taxon>
    </lineage>
</organism>
<dbReference type="STRING" id="927083.DB32_008810"/>
<dbReference type="GO" id="GO:0009306">
    <property type="term" value="P:protein secretion"/>
    <property type="evidence" value="ECO:0007669"/>
    <property type="project" value="InterPro"/>
</dbReference>
<dbReference type="PROSITE" id="PS00875">
    <property type="entry name" value="T2SP_D"/>
    <property type="match status" value="1"/>
</dbReference>
<evidence type="ECO:0000259" key="2">
    <source>
        <dbReference type="Pfam" id="PF00263"/>
    </source>
</evidence>
<dbReference type="EMBL" id="CP011125">
    <property type="protein sequence ID" value="AKF11661.1"/>
    <property type="molecule type" value="Genomic_DNA"/>
</dbReference>
<feature type="domain" description="Type II/III secretion system secretin-like" evidence="2">
    <location>
        <begin position="144"/>
        <end position="298"/>
    </location>
</feature>
<protein>
    <submittedName>
        <fullName evidence="3">Type II/IV secretion system secretin RcpA/CpaC</fullName>
    </submittedName>
</protein>
<gene>
    <name evidence="3" type="ORF">DB32_008810</name>
</gene>
<evidence type="ECO:0000256" key="1">
    <source>
        <dbReference type="RuleBase" id="RU004003"/>
    </source>
</evidence>
<dbReference type="GO" id="GO:0015627">
    <property type="term" value="C:type II protein secretion system complex"/>
    <property type="evidence" value="ECO:0007669"/>
    <property type="project" value="TreeGrafter"/>
</dbReference>
<comment type="similarity">
    <text evidence="1">Belongs to the bacterial secretin family.</text>
</comment>
<keyword evidence="4" id="KW-1185">Reference proteome</keyword>
<sequence>MGEQVTIPATGVASYSEGRPGIVDVRLPRDGAQFVIVALQPGVTSLLLIYADGRQVRYAITVLDPEQSVTATGGVPARENIRLDLYFVQLQQSYSHQLGLAFPGSIGGAGIARVQASLDLTTFSLQSATATITNQALPRLDLAQASGWARLLRQAMLVTANGQEAEINSGGEVNIVVSGGFGGQIQRIEFGSNIEVTPRYDPETRRIEVAIQADVSDLTEAGTSGVPGRTRTQLSTVVNLELGQSIVLGGLVSRTSRESQGGLPGLSQIPIVGVLFGTNQRADENVENLLFIVPTVVQAVPRAQSDRIAEALRIYERFGSIGGPGLGDIELIEPSPPGYE</sequence>
<name>A0A0F6WAL6_9BACT</name>
<dbReference type="AlphaFoldDB" id="A0A0F6WAL6"/>
<dbReference type="KEGG" id="samy:DB32_008810"/>
<dbReference type="PANTHER" id="PTHR30332:SF17">
    <property type="entry name" value="TYPE IV PILIATION SYSTEM PROTEIN DR_0774-RELATED"/>
    <property type="match status" value="1"/>
</dbReference>
<dbReference type="Pfam" id="PF00263">
    <property type="entry name" value="Secretin"/>
    <property type="match status" value="1"/>
</dbReference>
<dbReference type="InterPro" id="IPR004845">
    <property type="entry name" value="T2SS_GspD_CS"/>
</dbReference>
<dbReference type="PANTHER" id="PTHR30332">
    <property type="entry name" value="PROBABLE GENERAL SECRETION PATHWAY PROTEIN D"/>
    <property type="match status" value="1"/>
</dbReference>
<proteinExistence type="inferred from homology"/>
<accession>A0A0F6WAL6</accession>
<evidence type="ECO:0000313" key="3">
    <source>
        <dbReference type="EMBL" id="AKF11661.1"/>
    </source>
</evidence>
<dbReference type="InterPro" id="IPR050810">
    <property type="entry name" value="Bact_Secretion_Sys_Channel"/>
</dbReference>